<reference evidence="1 2" key="1">
    <citation type="submission" date="2019-08" db="EMBL/GenBank/DDBJ databases">
        <title>In-depth cultivation of the pig gut microbiome towards novel bacterial diversity and tailored functional studies.</title>
        <authorList>
            <person name="Wylensek D."/>
            <person name="Hitch T.C.A."/>
            <person name="Clavel T."/>
        </authorList>
    </citation>
    <scope>NUCLEOTIDE SEQUENCE [LARGE SCALE GENOMIC DNA]</scope>
    <source>
        <strain evidence="1 2">CA-Schmier-601-WT-1</strain>
    </source>
</reference>
<dbReference type="Proteomes" id="UP000469325">
    <property type="component" value="Unassembled WGS sequence"/>
</dbReference>
<dbReference type="AlphaFoldDB" id="A0A6N7XPF6"/>
<dbReference type="EMBL" id="VUNC01000001">
    <property type="protein sequence ID" value="MST71866.1"/>
    <property type="molecule type" value="Genomic_DNA"/>
</dbReference>
<keyword evidence="2" id="KW-1185">Reference proteome</keyword>
<comment type="caution">
    <text evidence="1">The sequence shown here is derived from an EMBL/GenBank/DDBJ whole genome shotgun (WGS) entry which is preliminary data.</text>
</comment>
<evidence type="ECO:0000313" key="2">
    <source>
        <dbReference type="Proteomes" id="UP000469325"/>
    </source>
</evidence>
<organism evidence="1 2">
    <name type="scientific">Olsenella porci</name>
    <dbReference type="NCBI Taxonomy" id="2652279"/>
    <lineage>
        <taxon>Bacteria</taxon>
        <taxon>Bacillati</taxon>
        <taxon>Actinomycetota</taxon>
        <taxon>Coriobacteriia</taxon>
        <taxon>Coriobacteriales</taxon>
        <taxon>Atopobiaceae</taxon>
        <taxon>Olsenella</taxon>
    </lineage>
</organism>
<evidence type="ECO:0000313" key="1">
    <source>
        <dbReference type="EMBL" id="MST71866.1"/>
    </source>
</evidence>
<protein>
    <submittedName>
        <fullName evidence="1">Uncharacterized protein</fullName>
    </submittedName>
</protein>
<accession>A0A6N7XPF6</accession>
<sequence>MPRSVLIKDTTREERMQIVNKGLSFCDDSSCENCSGCSMGVGSVEAMYRPYIDGKLELSEVNMLHAATRYTLGGGHDVDRSGGDRG</sequence>
<gene>
    <name evidence="1" type="ORF">FYJ68_01910</name>
</gene>
<dbReference type="RefSeq" id="WP_154433609.1">
    <property type="nucleotide sequence ID" value="NZ_VUNC01000001.1"/>
</dbReference>
<name>A0A6N7XPF6_9ACTN</name>
<proteinExistence type="predicted"/>